<proteinExistence type="predicted"/>
<organism evidence="1 2">
    <name type="scientific">Ochrobactrum soli</name>
    <dbReference type="NCBI Taxonomy" id="2448455"/>
    <lineage>
        <taxon>Bacteria</taxon>
        <taxon>Pseudomonadati</taxon>
        <taxon>Pseudomonadota</taxon>
        <taxon>Alphaproteobacteria</taxon>
        <taxon>Hyphomicrobiales</taxon>
        <taxon>Brucellaceae</taxon>
        <taxon>Brucella/Ochrobactrum group</taxon>
        <taxon>Ochrobactrum</taxon>
    </lineage>
</organism>
<gene>
    <name evidence="1" type="ORF">OHAE_378</name>
</gene>
<dbReference type="Proteomes" id="UP000246073">
    <property type="component" value="Unassembled WGS sequence"/>
</dbReference>
<name>A0A2P9HK35_9HYPH</name>
<evidence type="ECO:0000313" key="1">
    <source>
        <dbReference type="EMBL" id="SPL64511.1"/>
    </source>
</evidence>
<protein>
    <submittedName>
        <fullName evidence="1">Uncharacterized protein</fullName>
    </submittedName>
</protein>
<sequence>MRHIERPRNASNALRLIHNHYPRIHTCNSRTSTLESLETTENSAHRLSQPLTALCQEL</sequence>
<evidence type="ECO:0000313" key="2">
    <source>
        <dbReference type="Proteomes" id="UP000246073"/>
    </source>
</evidence>
<dbReference type="AlphaFoldDB" id="A0A2P9HK35"/>
<reference evidence="2" key="1">
    <citation type="submission" date="2017-12" db="EMBL/GenBank/DDBJ databases">
        <authorList>
            <person name="Diaz M."/>
        </authorList>
    </citation>
    <scope>NUCLEOTIDE SEQUENCE [LARGE SCALE GENOMIC DNA]</scope>
    <source>
        <strain evidence="2">FI11154</strain>
    </source>
</reference>
<dbReference type="EMBL" id="OOFM01000005">
    <property type="protein sequence ID" value="SPL64511.1"/>
    <property type="molecule type" value="Genomic_DNA"/>
</dbReference>
<accession>A0A2P9HK35</accession>